<sequence length="205" mass="22914">MFVDIHINGYLRVSYQTVSQCSVQSPNEGLQKRTFFSTLACCERRSLYRMHCNPPLCLQNFPIWARVYSCHHSPLSGTETLSTTLLQAGKPGMRSSGRPFESVVRTCLQAFGTGIVNVAKAPPTRNQHPEVMAGMQAVDRINAVMMVRKCAATRLLSGHTCTETVQVYSSKTTFMTSEGYFKRKRSTNFTTTSSARTLTRLTKKV</sequence>
<gene>
    <name evidence="1" type="ORF">EV420DRAFT_169342</name>
</gene>
<reference evidence="1" key="1">
    <citation type="submission" date="2023-06" db="EMBL/GenBank/DDBJ databases">
        <authorList>
            <consortium name="Lawrence Berkeley National Laboratory"/>
            <person name="Ahrendt S."/>
            <person name="Sahu N."/>
            <person name="Indic B."/>
            <person name="Wong-Bajracharya J."/>
            <person name="Merenyi Z."/>
            <person name="Ke H.-M."/>
            <person name="Monk M."/>
            <person name="Kocsube S."/>
            <person name="Drula E."/>
            <person name="Lipzen A."/>
            <person name="Balint B."/>
            <person name="Henrissat B."/>
            <person name="Andreopoulos B."/>
            <person name="Martin F.M."/>
            <person name="Harder C.B."/>
            <person name="Rigling D."/>
            <person name="Ford K.L."/>
            <person name="Foster G.D."/>
            <person name="Pangilinan J."/>
            <person name="Papanicolaou A."/>
            <person name="Barry K."/>
            <person name="LaButti K."/>
            <person name="Viragh M."/>
            <person name="Koriabine M."/>
            <person name="Yan M."/>
            <person name="Riley R."/>
            <person name="Champramary S."/>
            <person name="Plett K.L."/>
            <person name="Tsai I.J."/>
            <person name="Slot J."/>
            <person name="Sipos G."/>
            <person name="Plett J."/>
            <person name="Nagy L.G."/>
            <person name="Grigoriev I.V."/>
        </authorList>
    </citation>
    <scope>NUCLEOTIDE SEQUENCE</scope>
    <source>
        <strain evidence="1">CCBAS 213</strain>
    </source>
</reference>
<proteinExistence type="predicted"/>
<dbReference type="RefSeq" id="XP_060332872.1">
    <property type="nucleotide sequence ID" value="XM_060479377.1"/>
</dbReference>
<evidence type="ECO:0000313" key="2">
    <source>
        <dbReference type="Proteomes" id="UP001175211"/>
    </source>
</evidence>
<dbReference type="AlphaFoldDB" id="A0AA39N8G7"/>
<organism evidence="1 2">
    <name type="scientific">Armillaria tabescens</name>
    <name type="common">Ringless honey mushroom</name>
    <name type="synonym">Agaricus tabescens</name>
    <dbReference type="NCBI Taxonomy" id="1929756"/>
    <lineage>
        <taxon>Eukaryota</taxon>
        <taxon>Fungi</taxon>
        <taxon>Dikarya</taxon>
        <taxon>Basidiomycota</taxon>
        <taxon>Agaricomycotina</taxon>
        <taxon>Agaricomycetes</taxon>
        <taxon>Agaricomycetidae</taxon>
        <taxon>Agaricales</taxon>
        <taxon>Marasmiineae</taxon>
        <taxon>Physalacriaceae</taxon>
        <taxon>Desarmillaria</taxon>
    </lineage>
</organism>
<protein>
    <submittedName>
        <fullName evidence="1">Uncharacterized protein</fullName>
    </submittedName>
</protein>
<dbReference type="EMBL" id="JAUEPS010000011">
    <property type="protein sequence ID" value="KAK0460975.1"/>
    <property type="molecule type" value="Genomic_DNA"/>
</dbReference>
<dbReference type="GeneID" id="85362925"/>
<keyword evidence="2" id="KW-1185">Reference proteome</keyword>
<name>A0AA39N8G7_ARMTA</name>
<dbReference type="Proteomes" id="UP001175211">
    <property type="component" value="Unassembled WGS sequence"/>
</dbReference>
<accession>A0AA39N8G7</accession>
<comment type="caution">
    <text evidence="1">The sequence shown here is derived from an EMBL/GenBank/DDBJ whole genome shotgun (WGS) entry which is preliminary data.</text>
</comment>
<evidence type="ECO:0000313" key="1">
    <source>
        <dbReference type="EMBL" id="KAK0460975.1"/>
    </source>
</evidence>